<dbReference type="PROSITE" id="PS51257">
    <property type="entry name" value="PROKAR_LIPOPROTEIN"/>
    <property type="match status" value="1"/>
</dbReference>
<reference evidence="1 2" key="1">
    <citation type="journal article" date="2013" name="Int. J. Syst. Evol. Microbiol.">
        <title>Kordia antarctica sp. nov., isolated from Antarctic seawater.</title>
        <authorList>
            <person name="Baek K."/>
            <person name="Choi A."/>
            <person name="Kang I."/>
            <person name="Lee K."/>
            <person name="Cho J.C."/>
        </authorList>
    </citation>
    <scope>NUCLEOTIDE SEQUENCE [LARGE SCALE GENOMIC DNA]</scope>
    <source>
        <strain evidence="1 2">IMCC3317</strain>
    </source>
</reference>
<dbReference type="Proteomes" id="UP000464657">
    <property type="component" value="Chromosome"/>
</dbReference>
<evidence type="ECO:0000313" key="2">
    <source>
        <dbReference type="Proteomes" id="UP000464657"/>
    </source>
</evidence>
<proteinExistence type="predicted"/>
<name>A0A7L4ZMH7_9FLAO</name>
<dbReference type="EMBL" id="CP019288">
    <property type="protein sequence ID" value="QHI37795.1"/>
    <property type="molecule type" value="Genomic_DNA"/>
</dbReference>
<sequence>MKIRIISFITIVAMIMVFSCNNTKHKYADISASKACGAGCDTLVFSPNNPLDVKILNQQCANTFAWQSFIALTWPSSQSEAGQPDRSKNIEDWGKPGDLTPMTFGTYKSSESIFTDRTPTQWGSNLEMLMDTTSTDNKSERSIGDFSKFDDDAEVVNELFQASGGTSWLTDQNGNLIWYEIKTNYTEFEYIVSNKLYDVDAQKEFAQKQGIWLPNGSIEVKAAWRVIPETDYDRLKSRYKIITAMVPQKVVVKSRDSIILGDYKETKLGLVGLHIIQKTPSMPQFHWATFEHEDLAPETNVKESDVDWLLYNPEKSDEPANKTPVVGKDPITKPIQVIKDPAAAPREDAIVLNDFVKERIAELNPKSVFQYYKLVDSQWPSSSVADVDNNKFTPLKNGGKTPTVLTNVTMETYIQGISCLDCHINAGISNREDGKEYASDYSFMFGMAQKQVEIIEKDTKKEDDQ</sequence>
<dbReference type="OrthoDB" id="280897at2"/>
<dbReference type="KEGG" id="kan:IMCC3317_31780"/>
<accession>A0A7L4ZMH7</accession>
<dbReference type="AlphaFoldDB" id="A0A7L4ZMH7"/>
<dbReference type="RefSeq" id="WP_160130388.1">
    <property type="nucleotide sequence ID" value="NZ_CP019288.1"/>
</dbReference>
<protein>
    <recommendedName>
        <fullName evidence="3">Cytochrome c family protein</fullName>
    </recommendedName>
</protein>
<evidence type="ECO:0008006" key="3">
    <source>
        <dbReference type="Google" id="ProtNLM"/>
    </source>
</evidence>
<keyword evidence="2" id="KW-1185">Reference proteome</keyword>
<evidence type="ECO:0000313" key="1">
    <source>
        <dbReference type="EMBL" id="QHI37795.1"/>
    </source>
</evidence>
<gene>
    <name evidence="1" type="ORF">IMCC3317_31780</name>
</gene>
<organism evidence="1 2">
    <name type="scientific">Kordia antarctica</name>
    <dbReference type="NCBI Taxonomy" id="1218801"/>
    <lineage>
        <taxon>Bacteria</taxon>
        <taxon>Pseudomonadati</taxon>
        <taxon>Bacteroidota</taxon>
        <taxon>Flavobacteriia</taxon>
        <taxon>Flavobacteriales</taxon>
        <taxon>Flavobacteriaceae</taxon>
        <taxon>Kordia</taxon>
    </lineage>
</organism>